<dbReference type="Proteomes" id="UP000887565">
    <property type="component" value="Unplaced"/>
</dbReference>
<dbReference type="AlphaFoldDB" id="A0A915KQJ3"/>
<sequence>TSASYASLSTLRALFANPKRSEALRSLKISGARLAHKMLANIARLCRNLEEAEFSFMDCVDDRYK</sequence>
<accession>A0A915KQJ3</accession>
<evidence type="ECO:0000313" key="1">
    <source>
        <dbReference type="Proteomes" id="UP000887565"/>
    </source>
</evidence>
<evidence type="ECO:0000313" key="2">
    <source>
        <dbReference type="WBParaSite" id="nRc.2.0.1.t39973-RA"/>
    </source>
</evidence>
<evidence type="ECO:0000313" key="3">
    <source>
        <dbReference type="WBParaSite" id="nRc.2.0.1.t48158-RA"/>
    </source>
</evidence>
<protein>
    <submittedName>
        <fullName evidence="2 3">Uncharacterized protein</fullName>
    </submittedName>
</protein>
<dbReference type="WBParaSite" id="nRc.2.0.1.t39973-RA">
    <property type="protein sequence ID" value="nRc.2.0.1.t39973-RA"/>
    <property type="gene ID" value="nRc.2.0.1.g39973"/>
</dbReference>
<organism evidence="1 2">
    <name type="scientific">Romanomermis culicivorax</name>
    <name type="common">Nematode worm</name>
    <dbReference type="NCBI Taxonomy" id="13658"/>
    <lineage>
        <taxon>Eukaryota</taxon>
        <taxon>Metazoa</taxon>
        <taxon>Ecdysozoa</taxon>
        <taxon>Nematoda</taxon>
        <taxon>Enoplea</taxon>
        <taxon>Dorylaimia</taxon>
        <taxon>Mermithida</taxon>
        <taxon>Mermithoidea</taxon>
        <taxon>Mermithidae</taxon>
        <taxon>Romanomermis</taxon>
    </lineage>
</organism>
<keyword evidence="1" id="KW-1185">Reference proteome</keyword>
<reference evidence="2 3" key="1">
    <citation type="submission" date="2022-11" db="UniProtKB">
        <authorList>
            <consortium name="WormBaseParasite"/>
        </authorList>
    </citation>
    <scope>IDENTIFICATION</scope>
</reference>
<dbReference type="WBParaSite" id="nRc.2.0.1.t48158-RA">
    <property type="protein sequence ID" value="nRc.2.0.1.t48158-RA"/>
    <property type="gene ID" value="nRc.2.0.1.g48158"/>
</dbReference>
<proteinExistence type="predicted"/>
<name>A0A915KQJ3_ROMCU</name>